<evidence type="ECO:0000313" key="2">
    <source>
        <dbReference type="Proteomes" id="UP001501237"/>
    </source>
</evidence>
<comment type="caution">
    <text evidence="1">The sequence shown here is derived from an EMBL/GenBank/DDBJ whole genome shotgun (WGS) entry which is preliminary data.</text>
</comment>
<dbReference type="Proteomes" id="UP001501237">
    <property type="component" value="Unassembled WGS sequence"/>
</dbReference>
<organism evidence="1 2">
    <name type="scientific">Actinocorallia longicatena</name>
    <dbReference type="NCBI Taxonomy" id="111803"/>
    <lineage>
        <taxon>Bacteria</taxon>
        <taxon>Bacillati</taxon>
        <taxon>Actinomycetota</taxon>
        <taxon>Actinomycetes</taxon>
        <taxon>Streptosporangiales</taxon>
        <taxon>Thermomonosporaceae</taxon>
        <taxon>Actinocorallia</taxon>
    </lineage>
</organism>
<dbReference type="InterPro" id="IPR013783">
    <property type="entry name" value="Ig-like_fold"/>
</dbReference>
<dbReference type="InterPro" id="IPR027273">
    <property type="entry name" value="Neocarzinostatin-like"/>
</dbReference>
<gene>
    <name evidence="1" type="ORF">GCM10010468_27900</name>
</gene>
<dbReference type="RefSeq" id="WP_344827529.1">
    <property type="nucleotide sequence ID" value="NZ_BAAAUV010000006.1"/>
</dbReference>
<evidence type="ECO:0000313" key="1">
    <source>
        <dbReference type="EMBL" id="GAA3210130.1"/>
    </source>
</evidence>
<reference evidence="2" key="1">
    <citation type="journal article" date="2019" name="Int. J. Syst. Evol. Microbiol.">
        <title>The Global Catalogue of Microorganisms (GCM) 10K type strain sequencing project: providing services to taxonomists for standard genome sequencing and annotation.</title>
        <authorList>
            <consortium name="The Broad Institute Genomics Platform"/>
            <consortium name="The Broad Institute Genome Sequencing Center for Infectious Disease"/>
            <person name="Wu L."/>
            <person name="Ma J."/>
        </authorList>
    </citation>
    <scope>NUCLEOTIDE SEQUENCE [LARGE SCALE GENOMIC DNA]</scope>
    <source>
        <strain evidence="2">JCM 9377</strain>
    </source>
</reference>
<protein>
    <submittedName>
        <fullName evidence="1">Uncharacterized protein</fullName>
    </submittedName>
</protein>
<sequence>MILLTVALLQGPTIDLDKAEVKPGQTVTVRLAGWPAGNVAVELCGNGGRRGSADCAVGSSATTFVNAQGSGTVLLNVARPPVGCPCVVSVKPVGGGTARTVPITVKGAGTMSLSQQRAADARSRSLTVTSVRLEGSSIGAWFGGRASRTLVYTVRNDGEVTVADAPVSLSSGRSPDPTGILTAPALGSLEPGEERTYRVPVSFSAPAFGTYQVRGEIDGIERPVVFTGETSSYPWAWPFLGLLLAGATTVRRRRRPRKADEPGVTVVCPHCEGEVSLQLTAK</sequence>
<dbReference type="SUPFAM" id="SSF49319">
    <property type="entry name" value="Actinoxanthin-like"/>
    <property type="match status" value="1"/>
</dbReference>
<dbReference type="EMBL" id="BAAAUV010000006">
    <property type="protein sequence ID" value="GAA3210130.1"/>
    <property type="molecule type" value="Genomic_DNA"/>
</dbReference>
<dbReference type="Gene3D" id="2.60.40.10">
    <property type="entry name" value="Immunoglobulins"/>
    <property type="match status" value="1"/>
</dbReference>
<name>A0ABP6Q7T8_9ACTN</name>
<keyword evidence="2" id="KW-1185">Reference proteome</keyword>
<accession>A0ABP6Q7T8</accession>
<dbReference type="Gene3D" id="2.60.40.230">
    <property type="entry name" value="Neocarzinostatin-like"/>
    <property type="match status" value="1"/>
</dbReference>
<proteinExistence type="predicted"/>